<gene>
    <name evidence="3" type="ORF">TraAM80_09202</name>
</gene>
<evidence type="ECO:0000313" key="4">
    <source>
        <dbReference type="Proteomes" id="UP000283634"/>
    </source>
</evidence>
<comment type="caution">
    <text evidence="3">The sequence shown here is derived from an EMBL/GenBank/DDBJ whole genome shotgun (WGS) entry which is preliminary data.</text>
</comment>
<dbReference type="EMBL" id="MKGL01000537">
    <property type="protein sequence ID" value="RNE97659.1"/>
    <property type="molecule type" value="Genomic_DNA"/>
</dbReference>
<dbReference type="Proteomes" id="UP000283634">
    <property type="component" value="Unassembled WGS sequence"/>
</dbReference>
<proteinExistence type="predicted"/>
<feature type="coiled-coil region" evidence="1">
    <location>
        <begin position="314"/>
        <end position="348"/>
    </location>
</feature>
<feature type="coiled-coil region" evidence="1">
    <location>
        <begin position="219"/>
        <end position="276"/>
    </location>
</feature>
<dbReference type="AlphaFoldDB" id="A0A3R7KMT0"/>
<organism evidence="3 4">
    <name type="scientific">Trypanosoma rangeli</name>
    <dbReference type="NCBI Taxonomy" id="5698"/>
    <lineage>
        <taxon>Eukaryota</taxon>
        <taxon>Discoba</taxon>
        <taxon>Euglenozoa</taxon>
        <taxon>Kinetoplastea</taxon>
        <taxon>Metakinetoplastina</taxon>
        <taxon>Trypanosomatida</taxon>
        <taxon>Trypanosomatidae</taxon>
        <taxon>Trypanosoma</taxon>
        <taxon>Herpetosoma</taxon>
    </lineage>
</organism>
<accession>A0A3R7KMT0</accession>
<dbReference type="OMA" id="DINDAHM"/>
<evidence type="ECO:0000256" key="2">
    <source>
        <dbReference type="SAM" id="MobiDB-lite"/>
    </source>
</evidence>
<sequence>MGDNESRRREITARIGAATREAQYALMVTSPQRVTNAMSGTHAALVALSEYLALPNGLPKAAAVAKRIAKMLRHIMVLQRQGSTAEEGTTQSETDINDAHMSHDHFMRHFLDEAPEDDHELQQLREKLTGLQEERDSVVTLLHSAQQELATLKQSTDGQTHESSPSSAEIEHMHNENRTLKEILQEEILKTRTLEETLRDSNEKLQQMHHTNATLKVSLEQHRSALQENEKKMASAERTASRAAVMNPEPLDSNELEALKLQVKLLHQTLRECSNNTDAAEIKAGKKTLVDIQYEHHEQLLAMKVTLEEQYKIEKNLNQQINDLKNFIVDTEKELERERRRAEEAEHGARECV</sequence>
<feature type="compositionally biased region" description="Polar residues" evidence="2">
    <location>
        <begin position="151"/>
        <end position="167"/>
    </location>
</feature>
<dbReference type="RefSeq" id="XP_029234238.1">
    <property type="nucleotide sequence ID" value="XM_029385899.1"/>
</dbReference>
<name>A0A3R7KMT0_TRYRA</name>
<dbReference type="GeneID" id="40333135"/>
<protein>
    <submittedName>
        <fullName evidence="3">Uncharacterized protein</fullName>
    </submittedName>
</protein>
<feature type="region of interest" description="Disordered" evidence="2">
    <location>
        <begin position="151"/>
        <end position="172"/>
    </location>
</feature>
<keyword evidence="4" id="KW-1185">Reference proteome</keyword>
<evidence type="ECO:0000256" key="1">
    <source>
        <dbReference type="SAM" id="Coils"/>
    </source>
</evidence>
<dbReference type="OrthoDB" id="252772at2759"/>
<reference evidence="3 4" key="1">
    <citation type="journal article" date="2018" name="BMC Genomics">
        <title>Genomic comparison of Trypanosoma conorhini and Trypanosoma rangeli to Trypanosoma cruzi strains of high and low virulence.</title>
        <authorList>
            <person name="Bradwell K.R."/>
            <person name="Koparde V.N."/>
            <person name="Matveyev A.V."/>
            <person name="Serrano M.G."/>
            <person name="Alves J.M."/>
            <person name="Parikh H."/>
            <person name="Huang B."/>
            <person name="Lee V."/>
            <person name="Espinosa-Alvarez O."/>
            <person name="Ortiz P.A."/>
            <person name="Costa-Martins A.G."/>
            <person name="Teixeira M.M."/>
            <person name="Buck G.A."/>
        </authorList>
    </citation>
    <scope>NUCLEOTIDE SEQUENCE [LARGE SCALE GENOMIC DNA]</scope>
    <source>
        <strain evidence="3 4">AM80</strain>
    </source>
</reference>
<evidence type="ECO:0000313" key="3">
    <source>
        <dbReference type="EMBL" id="RNE97659.1"/>
    </source>
</evidence>
<keyword evidence="1" id="KW-0175">Coiled coil</keyword>
<feature type="coiled-coil region" evidence="1">
    <location>
        <begin position="114"/>
        <end position="141"/>
    </location>
</feature>